<organism evidence="1 3">
    <name type="scientific">Streptococcus azizii</name>
    <dbReference type="NCBI Taxonomy" id="1579424"/>
    <lineage>
        <taxon>Bacteria</taxon>
        <taxon>Bacillati</taxon>
        <taxon>Bacillota</taxon>
        <taxon>Bacilli</taxon>
        <taxon>Lactobacillales</taxon>
        <taxon>Streptococcaceae</taxon>
        <taxon>Streptococcus</taxon>
    </lineage>
</organism>
<proteinExistence type="predicted"/>
<name>A0AB36JNV2_9STRE</name>
<evidence type="ECO:0000313" key="2">
    <source>
        <dbReference type="EMBL" id="ONK27564.1"/>
    </source>
</evidence>
<dbReference type="RefSeq" id="WP_000471938.1">
    <property type="nucleotide sequence ID" value="NZ_MSPR01000015.1"/>
</dbReference>
<accession>A0AB36JNV2</accession>
<comment type="caution">
    <text evidence="1">The sequence shown here is derived from an EMBL/GenBank/DDBJ whole genome shotgun (WGS) entry which is preliminary data.</text>
</comment>
<dbReference type="Proteomes" id="UP000188946">
    <property type="component" value="Unassembled WGS sequence"/>
</dbReference>
<sequence>MFKELVKFIYSSSEGQLKALQSKANALTGEVTISDDVSDIADAWKKRLGLKTVQTALARKLAYASARHHYKDGKTMLEDISAGKTRRHANSYI</sequence>
<reference evidence="3 4" key="1">
    <citation type="submission" date="2016-12" db="EMBL/GenBank/DDBJ databases">
        <authorList>
            <person name="Gulvik C.A."/>
        </authorList>
    </citation>
    <scope>NUCLEOTIDE SEQUENCE [LARGE SCALE GENOMIC DNA]</scope>
    <source>
        <strain evidence="2 4">12-5202</strain>
        <strain evidence="1 3">12-5291</strain>
    </source>
</reference>
<gene>
    <name evidence="2" type="ORF">BVE84_07705</name>
    <name evidence="1" type="ORF">BVE86_07865</name>
</gene>
<evidence type="ECO:0000313" key="4">
    <source>
        <dbReference type="Proteomes" id="UP000188946"/>
    </source>
</evidence>
<dbReference type="EMBL" id="MSPT01000017">
    <property type="protein sequence ID" value="ONK26154.1"/>
    <property type="molecule type" value="Genomic_DNA"/>
</dbReference>
<evidence type="ECO:0000313" key="3">
    <source>
        <dbReference type="Proteomes" id="UP000188600"/>
    </source>
</evidence>
<dbReference type="Proteomes" id="UP000188600">
    <property type="component" value="Unassembled WGS sequence"/>
</dbReference>
<evidence type="ECO:0000313" key="1">
    <source>
        <dbReference type="EMBL" id="ONK26154.1"/>
    </source>
</evidence>
<dbReference type="EMBL" id="MSPR01000015">
    <property type="protein sequence ID" value="ONK27564.1"/>
    <property type="molecule type" value="Genomic_DNA"/>
</dbReference>
<keyword evidence="4" id="KW-1185">Reference proteome</keyword>
<protein>
    <submittedName>
        <fullName evidence="1">Uncharacterized protein</fullName>
    </submittedName>
</protein>
<dbReference type="AlphaFoldDB" id="A0AB36JNV2"/>